<proteinExistence type="predicted"/>
<keyword evidence="1" id="KW-0175">Coiled coil</keyword>
<feature type="coiled-coil region" evidence="1">
    <location>
        <begin position="3"/>
        <end position="58"/>
    </location>
</feature>
<name>A0A0C2YNT8_PARME</name>
<organism evidence="2 3">
    <name type="scientific">Paramagnetospirillum magnetotacticum MS-1</name>
    <dbReference type="NCBI Taxonomy" id="272627"/>
    <lineage>
        <taxon>Bacteria</taxon>
        <taxon>Pseudomonadati</taxon>
        <taxon>Pseudomonadota</taxon>
        <taxon>Alphaproteobacteria</taxon>
        <taxon>Rhodospirillales</taxon>
        <taxon>Magnetospirillaceae</taxon>
        <taxon>Paramagnetospirillum</taxon>
    </lineage>
</organism>
<dbReference type="STRING" id="272627.CCC_01629"/>
<accession>A0A0C2YNT8</accession>
<dbReference type="EMBL" id="JXSL01000035">
    <property type="protein sequence ID" value="KIL96763.1"/>
    <property type="molecule type" value="Genomic_DNA"/>
</dbReference>
<evidence type="ECO:0000313" key="2">
    <source>
        <dbReference type="EMBL" id="KIL96763.1"/>
    </source>
</evidence>
<sequence>MHVDELSADVADLTRTKDALDESITNLLARQREIEAEMAELDRDIDERRREKVAEMEEAVAAQKELALSKIMAWTESEKSRLQERFESSYQTEVTDLRRQLIEKVTAEFDSIHEYFSTFASERKLMAETEIKDFLAEKRSTILSNLE</sequence>
<gene>
    <name evidence="2" type="ORF">CCC_01629</name>
</gene>
<dbReference type="AlphaFoldDB" id="A0A0C2YNT8"/>
<keyword evidence="3" id="KW-1185">Reference proteome</keyword>
<evidence type="ECO:0000256" key="1">
    <source>
        <dbReference type="SAM" id="Coils"/>
    </source>
</evidence>
<comment type="caution">
    <text evidence="2">The sequence shown here is derived from an EMBL/GenBank/DDBJ whole genome shotgun (WGS) entry which is preliminary data.</text>
</comment>
<evidence type="ECO:0000313" key="3">
    <source>
        <dbReference type="Proteomes" id="UP000031971"/>
    </source>
</evidence>
<reference evidence="2 3" key="1">
    <citation type="submission" date="2015-01" db="EMBL/GenBank/DDBJ databases">
        <title>Genome Sequence of Magnetospirillum magnetotacticum Strain MS-1.</title>
        <authorList>
            <person name="Marinov G.K."/>
            <person name="Smalley M.D."/>
            <person name="DeSalvo G."/>
        </authorList>
    </citation>
    <scope>NUCLEOTIDE SEQUENCE [LARGE SCALE GENOMIC DNA]</scope>
    <source>
        <strain evidence="2 3">MS-1</strain>
    </source>
</reference>
<protein>
    <submittedName>
        <fullName evidence="2">Uncharacterized protein</fullName>
    </submittedName>
</protein>
<dbReference type="Proteomes" id="UP000031971">
    <property type="component" value="Unassembled WGS sequence"/>
</dbReference>